<reference evidence="2" key="1">
    <citation type="submission" date="2014-11" db="EMBL/GenBank/DDBJ databases">
        <authorList>
            <person name="Amaro Gonzalez C."/>
        </authorList>
    </citation>
    <scope>NUCLEOTIDE SEQUENCE</scope>
</reference>
<dbReference type="EMBL" id="GBXM01054949">
    <property type="protein sequence ID" value="JAH53628.1"/>
    <property type="molecule type" value="Transcribed_RNA"/>
</dbReference>
<evidence type="ECO:0000313" key="2">
    <source>
        <dbReference type="EMBL" id="JAH53628.1"/>
    </source>
</evidence>
<evidence type="ECO:0000256" key="1">
    <source>
        <dbReference type="SAM" id="MobiDB-lite"/>
    </source>
</evidence>
<dbReference type="AlphaFoldDB" id="A0A0E9TLK1"/>
<proteinExistence type="predicted"/>
<feature type="region of interest" description="Disordered" evidence="1">
    <location>
        <begin position="1"/>
        <end position="20"/>
    </location>
</feature>
<protein>
    <submittedName>
        <fullName evidence="2">Uncharacterized protein</fullName>
    </submittedName>
</protein>
<name>A0A0E9TLK1_ANGAN</name>
<organism evidence="2">
    <name type="scientific">Anguilla anguilla</name>
    <name type="common">European freshwater eel</name>
    <name type="synonym">Muraena anguilla</name>
    <dbReference type="NCBI Taxonomy" id="7936"/>
    <lineage>
        <taxon>Eukaryota</taxon>
        <taxon>Metazoa</taxon>
        <taxon>Chordata</taxon>
        <taxon>Craniata</taxon>
        <taxon>Vertebrata</taxon>
        <taxon>Euteleostomi</taxon>
        <taxon>Actinopterygii</taxon>
        <taxon>Neopterygii</taxon>
        <taxon>Teleostei</taxon>
        <taxon>Anguilliformes</taxon>
        <taxon>Anguillidae</taxon>
        <taxon>Anguilla</taxon>
    </lineage>
</organism>
<sequence>MTNALEKKQQKTHKVYKQGQNTVSKQELKLDYVS</sequence>
<reference evidence="2" key="2">
    <citation type="journal article" date="2015" name="Fish Shellfish Immunol.">
        <title>Early steps in the European eel (Anguilla anguilla)-Vibrio vulnificus interaction in the gills: Role of the RtxA13 toxin.</title>
        <authorList>
            <person name="Callol A."/>
            <person name="Pajuelo D."/>
            <person name="Ebbesson L."/>
            <person name="Teles M."/>
            <person name="MacKenzie S."/>
            <person name="Amaro C."/>
        </authorList>
    </citation>
    <scope>NUCLEOTIDE SEQUENCE</scope>
</reference>
<accession>A0A0E9TLK1</accession>